<keyword evidence="3" id="KW-1185">Reference proteome</keyword>
<dbReference type="KEGG" id="aagg:ETAA8_15730"/>
<keyword evidence="1" id="KW-1133">Transmembrane helix</keyword>
<dbReference type="Proteomes" id="UP000315017">
    <property type="component" value="Chromosome"/>
</dbReference>
<feature type="transmembrane region" description="Helical" evidence="1">
    <location>
        <begin position="6"/>
        <end position="26"/>
    </location>
</feature>
<keyword evidence="1" id="KW-0472">Membrane</keyword>
<dbReference type="AlphaFoldDB" id="A0A517Y8G9"/>
<gene>
    <name evidence="2" type="ORF">ETAA8_15730</name>
</gene>
<keyword evidence="1" id="KW-0812">Transmembrane</keyword>
<accession>A0A517Y8G9</accession>
<protein>
    <submittedName>
        <fullName evidence="2">Uncharacterized protein</fullName>
    </submittedName>
</protein>
<evidence type="ECO:0000313" key="2">
    <source>
        <dbReference type="EMBL" id="QDU26495.1"/>
    </source>
</evidence>
<proteinExistence type="predicted"/>
<name>A0A517Y8G9_9BACT</name>
<evidence type="ECO:0000256" key="1">
    <source>
        <dbReference type="SAM" id="Phobius"/>
    </source>
</evidence>
<sequence length="179" mass="20480">MLPRWLEWLIVIAIPIGLFAILYPAVQLTRNPKGPGGQRIPSDLPVEANRVRHPSGLSIVAPKNWDLAPDFGPDTPFLSIGPRGIPGRRLKSLLLIEGCDEPTLDRFAKTHFQGQPAFDRTEIVRHDTFDDPAWSTYELYLEREGQWWHLKFGTTDELKELPPMIKKYLETVEFPQRAN</sequence>
<reference evidence="2 3" key="1">
    <citation type="submission" date="2019-02" db="EMBL/GenBank/DDBJ databases">
        <title>Deep-cultivation of Planctomycetes and their phenomic and genomic characterization uncovers novel biology.</title>
        <authorList>
            <person name="Wiegand S."/>
            <person name="Jogler M."/>
            <person name="Boedeker C."/>
            <person name="Pinto D."/>
            <person name="Vollmers J."/>
            <person name="Rivas-Marin E."/>
            <person name="Kohn T."/>
            <person name="Peeters S.H."/>
            <person name="Heuer A."/>
            <person name="Rast P."/>
            <person name="Oberbeckmann S."/>
            <person name="Bunk B."/>
            <person name="Jeske O."/>
            <person name="Meyerdierks A."/>
            <person name="Storesund J.E."/>
            <person name="Kallscheuer N."/>
            <person name="Luecker S."/>
            <person name="Lage O.M."/>
            <person name="Pohl T."/>
            <person name="Merkel B.J."/>
            <person name="Hornburger P."/>
            <person name="Mueller R.-W."/>
            <person name="Bruemmer F."/>
            <person name="Labrenz M."/>
            <person name="Spormann A.M."/>
            <person name="Op den Camp H."/>
            <person name="Overmann J."/>
            <person name="Amann R."/>
            <person name="Jetten M.S.M."/>
            <person name="Mascher T."/>
            <person name="Medema M.H."/>
            <person name="Devos D.P."/>
            <person name="Kaster A.-K."/>
            <person name="Ovreas L."/>
            <person name="Rohde M."/>
            <person name="Galperin M.Y."/>
            <person name="Jogler C."/>
        </authorList>
    </citation>
    <scope>NUCLEOTIDE SEQUENCE [LARGE SCALE GENOMIC DNA]</scope>
    <source>
        <strain evidence="2 3">ETA_A8</strain>
    </source>
</reference>
<dbReference type="OrthoDB" id="286580at2"/>
<dbReference type="RefSeq" id="WP_145087144.1">
    <property type="nucleotide sequence ID" value="NZ_CP036274.1"/>
</dbReference>
<evidence type="ECO:0000313" key="3">
    <source>
        <dbReference type="Proteomes" id="UP000315017"/>
    </source>
</evidence>
<dbReference type="EMBL" id="CP036274">
    <property type="protein sequence ID" value="QDU26495.1"/>
    <property type="molecule type" value="Genomic_DNA"/>
</dbReference>
<organism evidence="2 3">
    <name type="scientific">Anatilimnocola aggregata</name>
    <dbReference type="NCBI Taxonomy" id="2528021"/>
    <lineage>
        <taxon>Bacteria</taxon>
        <taxon>Pseudomonadati</taxon>
        <taxon>Planctomycetota</taxon>
        <taxon>Planctomycetia</taxon>
        <taxon>Pirellulales</taxon>
        <taxon>Pirellulaceae</taxon>
        <taxon>Anatilimnocola</taxon>
    </lineage>
</organism>